<evidence type="ECO:0000313" key="3">
    <source>
        <dbReference type="Proteomes" id="UP000554965"/>
    </source>
</evidence>
<comment type="caution">
    <text evidence="2">The sequence shown here is derived from an EMBL/GenBank/DDBJ whole genome shotgun (WGS) entry which is preliminary data.</text>
</comment>
<organism evidence="2 3">
    <name type="scientific">Mycobacterium simulans</name>
    <dbReference type="NCBI Taxonomy" id="627089"/>
    <lineage>
        <taxon>Bacteria</taxon>
        <taxon>Bacillati</taxon>
        <taxon>Actinomycetota</taxon>
        <taxon>Actinomycetes</taxon>
        <taxon>Mycobacteriales</taxon>
        <taxon>Mycobacteriaceae</taxon>
        <taxon>Mycobacterium</taxon>
    </lineage>
</organism>
<dbReference type="InterPro" id="IPR036259">
    <property type="entry name" value="MFS_trans_sf"/>
</dbReference>
<evidence type="ECO:0000256" key="1">
    <source>
        <dbReference type="SAM" id="Phobius"/>
    </source>
</evidence>
<accession>A0A7Z7ISE5</accession>
<evidence type="ECO:0000313" key="2">
    <source>
        <dbReference type="EMBL" id="SOJ57711.1"/>
    </source>
</evidence>
<proteinExistence type="predicted"/>
<sequence length="69" mass="7545">MWSKPATTSNYARKAVFVSAIGFGLDGFDLLIISFALPGIIVSFHLSAVRAGWFSFGCRTTCRKALAWD</sequence>
<dbReference type="SUPFAM" id="SSF103473">
    <property type="entry name" value="MFS general substrate transporter"/>
    <property type="match status" value="1"/>
</dbReference>
<dbReference type="Proteomes" id="UP000554965">
    <property type="component" value="Unassembled WGS sequence"/>
</dbReference>
<dbReference type="EMBL" id="OCTY01000002">
    <property type="protein sequence ID" value="SOJ57711.1"/>
    <property type="molecule type" value="Genomic_DNA"/>
</dbReference>
<keyword evidence="3" id="KW-1185">Reference proteome</keyword>
<reference evidence="2 3" key="1">
    <citation type="submission" date="2017-10" db="EMBL/GenBank/DDBJ databases">
        <authorList>
            <consortium name="Urmite Genomes"/>
        </authorList>
    </citation>
    <scope>NUCLEOTIDE SEQUENCE [LARGE SCALE GENOMIC DNA]</scope>
    <source>
        <strain evidence="2 3">FB-527</strain>
    </source>
</reference>
<gene>
    <name evidence="2" type="ORF">MSIMFB_05188</name>
</gene>
<dbReference type="AlphaFoldDB" id="A0A7Z7ISE5"/>
<keyword evidence="1" id="KW-1133">Transmembrane helix</keyword>
<protein>
    <submittedName>
        <fullName evidence="2">Uncharacterized protein</fullName>
    </submittedName>
</protein>
<keyword evidence="1" id="KW-0812">Transmembrane</keyword>
<keyword evidence="1" id="KW-0472">Membrane</keyword>
<name>A0A7Z7ISE5_9MYCO</name>
<feature type="transmembrane region" description="Helical" evidence="1">
    <location>
        <begin position="30"/>
        <end position="49"/>
    </location>
</feature>